<dbReference type="SUPFAM" id="SSF52833">
    <property type="entry name" value="Thioredoxin-like"/>
    <property type="match status" value="1"/>
</dbReference>
<keyword evidence="4" id="KW-1185">Reference proteome</keyword>
<dbReference type="Proteomes" id="UP000078561">
    <property type="component" value="Unassembled WGS sequence"/>
</dbReference>
<dbReference type="EMBL" id="LT550481">
    <property type="protein sequence ID" value="SAL95794.1"/>
    <property type="molecule type" value="Genomic_DNA"/>
</dbReference>
<dbReference type="OrthoDB" id="202840at2759"/>
<sequence>MAPQQDIVLHWYPQSPYANKISSILNYKNLDYKVVTIKVMEPRPLRRPLDGGYTKTPILQIGNQVFCDSKAIVAELERRYPEPSLFPSTRNGQPSQTLAAGVSYLLDTSIFLAIPTQFNLDLLPKALLEDRAKFIGGQFNPAKQKALQPFLLVELQAQLDRLLQGWTPKQRPWILDTATPSDSDFSLYMVTFFMTMVIGDEWVAAQYPVLADHFDRMQAYARPDRVYDMPEITAEEALVVAKEQQSSPVDSTTTSTVVKDGLVRIGQRVAVTPTDNGKTPATGELVALTGQRVTLRIHDGRTGDVYVHFPLTSYVITPIVSKFLEKLHDPTAAAQRLSSNLVTTMIQPTAQRSNLDSDRAIGSVLIANSTTIRNDRHAANAHKRSMPHYDKHNEAIGSAPIANFTTFGNGSLGINTLIVLVDLSSPHLNKPSFPTNPFHSFTMKVTFALLITAVLTQAAPILVKRTSGTATYYDVGLGSCGEENSNDEMVVALSPDRMDGGEACGRTIQVDTEDGSVSATVVDTCPGCDYNSIDLSPAAFDNIGDQARGRIDVTWHWD</sequence>
<dbReference type="Gene3D" id="2.40.40.10">
    <property type="entry name" value="RlpA-like domain"/>
    <property type="match status" value="1"/>
</dbReference>
<evidence type="ECO:0000313" key="4">
    <source>
        <dbReference type="Proteomes" id="UP000078561"/>
    </source>
</evidence>
<dbReference type="PROSITE" id="PS50404">
    <property type="entry name" value="GST_NTER"/>
    <property type="match status" value="1"/>
</dbReference>
<dbReference type="PANTHER" id="PTHR31836">
    <property type="match status" value="1"/>
</dbReference>
<dbReference type="InterPro" id="IPR036908">
    <property type="entry name" value="RlpA-like_sf"/>
</dbReference>
<accession>A0A163IWY6</accession>
<feature type="domain" description="GST N-terminal" evidence="2">
    <location>
        <begin position="5"/>
        <end position="84"/>
    </location>
</feature>
<evidence type="ECO:0000313" key="3">
    <source>
        <dbReference type="EMBL" id="SAL95794.1"/>
    </source>
</evidence>
<keyword evidence="1" id="KW-0732">Signal</keyword>
<dbReference type="InParanoid" id="A0A163IWY6"/>
<dbReference type="Pfam" id="PF03330">
    <property type="entry name" value="DPBB_1"/>
    <property type="match status" value="1"/>
</dbReference>
<dbReference type="InterPro" id="IPR051477">
    <property type="entry name" value="Expansin_CellWall"/>
</dbReference>
<dbReference type="CDD" id="cd22191">
    <property type="entry name" value="DPBB_RlpA_EXP_N-like"/>
    <property type="match status" value="1"/>
</dbReference>
<gene>
    <name evidence="3" type="primary">ABSGL_01135.1 scaffold 1223</name>
</gene>
<dbReference type="Pfam" id="PF13417">
    <property type="entry name" value="GST_N_3"/>
    <property type="match status" value="1"/>
</dbReference>
<dbReference type="Gene3D" id="1.20.1050.10">
    <property type="match status" value="1"/>
</dbReference>
<dbReference type="SUPFAM" id="SSF50685">
    <property type="entry name" value="Barwin-like endoglucanases"/>
    <property type="match status" value="1"/>
</dbReference>
<reference evidence="3" key="1">
    <citation type="submission" date="2016-04" db="EMBL/GenBank/DDBJ databases">
        <authorList>
            <person name="Evans L.H."/>
            <person name="Alamgir A."/>
            <person name="Owens N."/>
            <person name="Weber N.D."/>
            <person name="Virtaneva K."/>
            <person name="Barbian K."/>
            <person name="Babar A."/>
            <person name="Rosenke K."/>
        </authorList>
    </citation>
    <scope>NUCLEOTIDE SEQUENCE [LARGE SCALE GENOMIC DNA]</scope>
    <source>
        <strain evidence="3">CBS 101.48</strain>
    </source>
</reference>
<dbReference type="STRING" id="4829.A0A163IWY6"/>
<name>A0A163IWY6_ABSGL</name>
<dbReference type="InterPro" id="IPR036249">
    <property type="entry name" value="Thioredoxin-like_sf"/>
</dbReference>
<protein>
    <recommendedName>
        <fullName evidence="2">GST N-terminal domain-containing protein</fullName>
    </recommendedName>
</protein>
<dbReference type="CDD" id="cd00570">
    <property type="entry name" value="GST_N_family"/>
    <property type="match status" value="1"/>
</dbReference>
<organism evidence="3">
    <name type="scientific">Absidia glauca</name>
    <name type="common">Pin mould</name>
    <dbReference type="NCBI Taxonomy" id="4829"/>
    <lineage>
        <taxon>Eukaryota</taxon>
        <taxon>Fungi</taxon>
        <taxon>Fungi incertae sedis</taxon>
        <taxon>Mucoromycota</taxon>
        <taxon>Mucoromycotina</taxon>
        <taxon>Mucoromycetes</taxon>
        <taxon>Mucorales</taxon>
        <taxon>Cunninghamellaceae</taxon>
        <taxon>Absidia</taxon>
    </lineage>
</organism>
<dbReference type="InterPro" id="IPR004045">
    <property type="entry name" value="Glutathione_S-Trfase_N"/>
</dbReference>
<dbReference type="AlphaFoldDB" id="A0A163IWY6"/>
<evidence type="ECO:0000259" key="2">
    <source>
        <dbReference type="PROSITE" id="PS50404"/>
    </source>
</evidence>
<dbReference type="Gene3D" id="3.40.30.110">
    <property type="match status" value="1"/>
</dbReference>
<dbReference type="PANTHER" id="PTHR31836:SF28">
    <property type="entry name" value="SRCR DOMAIN-CONTAINING PROTEIN-RELATED"/>
    <property type="match status" value="1"/>
</dbReference>
<evidence type="ECO:0000256" key="1">
    <source>
        <dbReference type="ARBA" id="ARBA00022729"/>
    </source>
</evidence>
<proteinExistence type="predicted"/>
<dbReference type="InterPro" id="IPR009009">
    <property type="entry name" value="RlpA-like_DPBB"/>
</dbReference>